<keyword evidence="3" id="KW-0508">mRNA splicing</keyword>
<feature type="compositionally biased region" description="Basic and acidic residues" evidence="5">
    <location>
        <begin position="399"/>
        <end position="430"/>
    </location>
</feature>
<feature type="region of interest" description="Disordered" evidence="5">
    <location>
        <begin position="398"/>
        <end position="438"/>
    </location>
</feature>
<dbReference type="Pfam" id="PF08572">
    <property type="entry name" value="PRP3"/>
    <property type="match status" value="1"/>
</dbReference>
<evidence type="ECO:0000256" key="3">
    <source>
        <dbReference type="ARBA" id="ARBA00023187"/>
    </source>
</evidence>
<feature type="domain" description="Pre-mRNA-splicing factor 3" evidence="7">
    <location>
        <begin position="199"/>
        <end position="424"/>
    </location>
</feature>
<sequence>MAEEDAEVTEVAEVAEVEVEKPTEVVEDVDAPKEEPKPKRQRRNRWGQEPEALPVPSADDLALAPLVGVDTSALGLLPVQPGLGPPGAAGASLDLSAAASAAREALEKAKRAAMFQRQIQEQMAKIKGQGLSGGFMTGEAPKARKLILDEFGRELDEDGQVVPMKPQVVSTLKVNINREKEARLKKILGLKKDGVGESSFFDPTLKVKERSERMKRRSFRFIEEGELVKKEAKMIKKVQEKALGIDKKDEKKKKEEEQKKKDEKKQEEEEKEQPVKKIEPKVLRREPIPEVEWWDIPFLKEDQYGQKKAYTEVNVEKITPYVEHPIPIKITTEKEAPEAAMMHLTPKERKKLRRLKRQERTQEIRDKIKMGILQPPPPKVKMANLMRVLGDEAIADPSTVERKVRQQVEQRRKEHEQRNEARRLPAEERKQKKKQKWMGGAEPTTQVLVFKIKDLANKKHLFKIDMNAQQFHLTGCCIACPGVANMVVVEGGPRAVKRYKKLMIRRIKWTEEQADDDDDDEDQDEVTAPKLQDFCVLIWEGVVKQRSFKNWKVTHVRTEPEARKLLNDRQAEHYWDVLLPPFSLNATSIMSRLRLEEQSAFANKNKIPANLSLVLTCHLMLFKRGQSSATLQMCRAAVKSQVDRHLLVLQLCRDVHMASFMRLVSRLAARLVPTARRFGSLVSRPILGKAPVAAFVPLGQRFFSAYEGQEVTDDQLVKKSSDWAIEETNFCLGRTSFVRYKETDDLARRTKHLMDCQLNKQHTRLRDGASCSVYRICIWARHKD</sequence>
<evidence type="ECO:0000256" key="4">
    <source>
        <dbReference type="ARBA" id="ARBA00023242"/>
    </source>
</evidence>
<dbReference type="EMBL" id="CAXAMN010024696">
    <property type="protein sequence ID" value="CAK9089313.1"/>
    <property type="molecule type" value="Genomic_DNA"/>
</dbReference>
<dbReference type="PANTHER" id="PTHR14212:SF0">
    <property type="entry name" value="U4_U6 SMALL NUCLEAR RIBONUCLEOPROTEIN PRP3"/>
    <property type="match status" value="1"/>
</dbReference>
<name>A0ABP0QM09_9DINO</name>
<protein>
    <submittedName>
        <fullName evidence="8">Uncharacterized protein</fullName>
    </submittedName>
</protein>
<evidence type="ECO:0000256" key="1">
    <source>
        <dbReference type="ARBA" id="ARBA00004123"/>
    </source>
</evidence>
<dbReference type="CDD" id="cd24162">
    <property type="entry name" value="Prp3_C"/>
    <property type="match status" value="1"/>
</dbReference>
<evidence type="ECO:0000256" key="5">
    <source>
        <dbReference type="SAM" id="MobiDB-lite"/>
    </source>
</evidence>
<dbReference type="InterPro" id="IPR010541">
    <property type="entry name" value="Prp3_C"/>
</dbReference>
<evidence type="ECO:0000256" key="2">
    <source>
        <dbReference type="ARBA" id="ARBA00022664"/>
    </source>
</evidence>
<organism evidence="8 9">
    <name type="scientific">Durusdinium trenchii</name>
    <dbReference type="NCBI Taxonomy" id="1381693"/>
    <lineage>
        <taxon>Eukaryota</taxon>
        <taxon>Sar</taxon>
        <taxon>Alveolata</taxon>
        <taxon>Dinophyceae</taxon>
        <taxon>Suessiales</taxon>
        <taxon>Symbiodiniaceae</taxon>
        <taxon>Durusdinium</taxon>
    </lineage>
</organism>
<accession>A0ABP0QM09</accession>
<dbReference type="PANTHER" id="PTHR14212">
    <property type="entry name" value="U4/U6-ASSOCIATED RNA SPLICING FACTOR-RELATED"/>
    <property type="match status" value="1"/>
</dbReference>
<gene>
    <name evidence="8" type="ORF">CCMP2556_LOCUS43003</name>
</gene>
<feature type="compositionally biased region" description="Basic and acidic residues" evidence="5">
    <location>
        <begin position="18"/>
        <end position="38"/>
    </location>
</feature>
<evidence type="ECO:0000313" key="8">
    <source>
        <dbReference type="EMBL" id="CAK9089313.1"/>
    </source>
</evidence>
<feature type="region of interest" description="Disordered" evidence="5">
    <location>
        <begin position="247"/>
        <end position="275"/>
    </location>
</feature>
<evidence type="ECO:0000259" key="6">
    <source>
        <dbReference type="Pfam" id="PF06544"/>
    </source>
</evidence>
<dbReference type="InterPro" id="IPR027104">
    <property type="entry name" value="Prp3"/>
</dbReference>
<keyword evidence="2" id="KW-0507">mRNA processing</keyword>
<keyword evidence="9" id="KW-1185">Reference proteome</keyword>
<dbReference type="Proteomes" id="UP001642484">
    <property type="component" value="Unassembled WGS sequence"/>
</dbReference>
<evidence type="ECO:0000259" key="7">
    <source>
        <dbReference type="Pfam" id="PF08572"/>
    </source>
</evidence>
<dbReference type="InterPro" id="IPR013881">
    <property type="entry name" value="Pre-mRNA_splic_Prp3_dom"/>
</dbReference>
<evidence type="ECO:0000313" key="9">
    <source>
        <dbReference type="Proteomes" id="UP001642484"/>
    </source>
</evidence>
<feature type="region of interest" description="Disordered" evidence="5">
    <location>
        <begin position="1"/>
        <end position="58"/>
    </location>
</feature>
<dbReference type="Pfam" id="PF06544">
    <property type="entry name" value="Prp3_C"/>
    <property type="match status" value="1"/>
</dbReference>
<feature type="domain" description="Small nuclear ribonucleoprotein Prp3 C-terminal" evidence="6">
    <location>
        <begin position="449"/>
        <end position="577"/>
    </location>
</feature>
<keyword evidence="4" id="KW-0539">Nucleus</keyword>
<feature type="compositionally biased region" description="Acidic residues" evidence="5">
    <location>
        <begin position="1"/>
        <end position="17"/>
    </location>
</feature>
<proteinExistence type="predicted"/>
<reference evidence="8 9" key="1">
    <citation type="submission" date="2024-02" db="EMBL/GenBank/DDBJ databases">
        <authorList>
            <person name="Chen Y."/>
            <person name="Shah S."/>
            <person name="Dougan E. K."/>
            <person name="Thang M."/>
            <person name="Chan C."/>
        </authorList>
    </citation>
    <scope>NUCLEOTIDE SEQUENCE [LARGE SCALE GENOMIC DNA]</scope>
</reference>
<comment type="subcellular location">
    <subcellularLocation>
        <location evidence="1">Nucleus</location>
    </subcellularLocation>
</comment>
<comment type="caution">
    <text evidence="8">The sequence shown here is derived from an EMBL/GenBank/DDBJ whole genome shotgun (WGS) entry which is preliminary data.</text>
</comment>